<feature type="transmembrane region" description="Helical" evidence="1">
    <location>
        <begin position="20"/>
        <end position="37"/>
    </location>
</feature>
<accession>A0ABS6G092</accession>
<sequence length="234" mass="26427">MNSILKVTKYQLHDFKKSVAIFYTVIFLLSSVIGISIDKITGTFGGFGLTTAIFIFIAGLNCFKSNFKFMMANNVSRKRFYYGNIIALVIIAAFMALVDSILSYVLNLIIPYESVIVQLYNKKNFIFFDEFLWSFGLYTLFVCLGWLITMLYYRCNKIMKTIISIIPIPIIILLQYVEQESGGAVGRTIMGFLDKALGFAYNNNTYIGTLSFLAGTAALLPICFLLIRKAPIKD</sequence>
<proteinExistence type="predicted"/>
<dbReference type="Proteomes" id="UP000779508">
    <property type="component" value="Unassembled WGS sequence"/>
</dbReference>
<evidence type="ECO:0000313" key="2">
    <source>
        <dbReference type="EMBL" id="MBU5675122.1"/>
    </source>
</evidence>
<keyword evidence="3" id="KW-1185">Reference proteome</keyword>
<keyword evidence="1" id="KW-1133">Transmembrane helix</keyword>
<protein>
    <recommendedName>
        <fullName evidence="4">ABC-2 family transporter protein</fullName>
    </recommendedName>
</protein>
<comment type="caution">
    <text evidence="2">The sequence shown here is derived from an EMBL/GenBank/DDBJ whole genome shotgun (WGS) entry which is preliminary data.</text>
</comment>
<dbReference type="RefSeq" id="WP_216414625.1">
    <property type="nucleotide sequence ID" value="NZ_JAHLQK010000001.1"/>
</dbReference>
<evidence type="ECO:0000313" key="3">
    <source>
        <dbReference type="Proteomes" id="UP000779508"/>
    </source>
</evidence>
<feature type="transmembrane region" description="Helical" evidence="1">
    <location>
        <begin position="206"/>
        <end position="227"/>
    </location>
</feature>
<evidence type="ECO:0008006" key="4">
    <source>
        <dbReference type="Google" id="ProtNLM"/>
    </source>
</evidence>
<evidence type="ECO:0000256" key="1">
    <source>
        <dbReference type="SAM" id="Phobius"/>
    </source>
</evidence>
<feature type="transmembrane region" description="Helical" evidence="1">
    <location>
        <begin position="84"/>
        <end position="111"/>
    </location>
</feature>
<gene>
    <name evidence="2" type="ORF">KQI88_01660</name>
</gene>
<keyword evidence="1" id="KW-0812">Transmembrane</keyword>
<feature type="transmembrane region" description="Helical" evidence="1">
    <location>
        <begin position="131"/>
        <end position="153"/>
    </location>
</feature>
<keyword evidence="1" id="KW-0472">Membrane</keyword>
<dbReference type="EMBL" id="JAHLQK010000001">
    <property type="protein sequence ID" value="MBU5675122.1"/>
    <property type="molecule type" value="Genomic_DNA"/>
</dbReference>
<name>A0ABS6G092_9FIRM</name>
<reference evidence="2 3" key="1">
    <citation type="submission" date="2021-06" db="EMBL/GenBank/DDBJ databases">
        <authorList>
            <person name="Sun Q."/>
            <person name="Li D."/>
        </authorList>
    </citation>
    <scope>NUCLEOTIDE SEQUENCE [LARGE SCALE GENOMIC DNA]</scope>
    <source>
        <strain evidence="2 3">MSJ-5</strain>
    </source>
</reference>
<feature type="transmembrane region" description="Helical" evidence="1">
    <location>
        <begin position="158"/>
        <end position="177"/>
    </location>
</feature>
<organism evidence="2 3">
    <name type="scientific">Alkaliphilus flagellatus</name>
    <dbReference type="NCBI Taxonomy" id="2841507"/>
    <lineage>
        <taxon>Bacteria</taxon>
        <taxon>Bacillati</taxon>
        <taxon>Bacillota</taxon>
        <taxon>Clostridia</taxon>
        <taxon>Peptostreptococcales</taxon>
        <taxon>Natronincolaceae</taxon>
        <taxon>Alkaliphilus</taxon>
    </lineage>
</organism>
<feature type="transmembrane region" description="Helical" evidence="1">
    <location>
        <begin position="43"/>
        <end position="63"/>
    </location>
</feature>